<organism evidence="1 2">
    <name type="scientific">Petralouisia muris</name>
    <dbReference type="NCBI Taxonomy" id="3032872"/>
    <lineage>
        <taxon>Bacteria</taxon>
        <taxon>Bacillati</taxon>
        <taxon>Bacillota</taxon>
        <taxon>Clostridia</taxon>
        <taxon>Lachnospirales</taxon>
        <taxon>Lachnospiraceae</taxon>
        <taxon>Petralouisia</taxon>
    </lineage>
</organism>
<evidence type="ECO:0000313" key="1">
    <source>
        <dbReference type="EMBL" id="TGY95173.1"/>
    </source>
</evidence>
<dbReference type="Proteomes" id="UP000304953">
    <property type="component" value="Unassembled WGS sequence"/>
</dbReference>
<evidence type="ECO:0000313" key="2">
    <source>
        <dbReference type="Proteomes" id="UP000304953"/>
    </source>
</evidence>
<accession>A0AC61RTV0</accession>
<sequence>MPIKDDYASYLKRQKQFQEKPIAKYWTEQEARYVEPFQIFGNLYYVGDSWVCVHLVDTGDGLLLFDAGNCGAEAMLIHSIWEMGFRPQDVKWIILSHGHVDHFGAAPFFRKMFGTKIYLGQPDAEMFRTAPEQSMIQESSSCMDMLFEADHEIEEGEILIFGNTSIQFYLVPGHTRGCISCFFNVTDGISVKRAGYYGGFGFNTLQKDFLLEIGDIKLEARKVYLNSIDKVISQKVDIFMGNHASNVNLLKKRQYMLEHPGKNPFLDSESWRNYLEQKKQELLDLEKSDNL</sequence>
<keyword evidence="2" id="KW-1185">Reference proteome</keyword>
<name>A0AC61RTV0_9FIRM</name>
<proteinExistence type="predicted"/>
<reference evidence="1" key="1">
    <citation type="submission" date="2019-04" db="EMBL/GenBank/DDBJ databases">
        <title>Microbes associate with the intestines of laboratory mice.</title>
        <authorList>
            <person name="Navarre W."/>
            <person name="Wong E."/>
            <person name="Huang K."/>
            <person name="Tropini C."/>
            <person name="Ng K."/>
            <person name="Yu B."/>
        </authorList>
    </citation>
    <scope>NUCLEOTIDE SEQUENCE</scope>
    <source>
        <strain evidence="1">NM01_1-7b</strain>
    </source>
</reference>
<comment type="caution">
    <text evidence="1">The sequence shown here is derived from an EMBL/GenBank/DDBJ whole genome shotgun (WGS) entry which is preliminary data.</text>
</comment>
<gene>
    <name evidence="1" type="ORF">E5329_16035</name>
</gene>
<protein>
    <submittedName>
        <fullName evidence="1">MBL fold metallo-hydrolase</fullName>
    </submittedName>
</protein>
<dbReference type="EMBL" id="SRYA01000033">
    <property type="protein sequence ID" value="TGY95173.1"/>
    <property type="molecule type" value="Genomic_DNA"/>
</dbReference>